<evidence type="ECO:0000313" key="4">
    <source>
        <dbReference type="Proteomes" id="UP001238088"/>
    </source>
</evidence>
<feature type="domain" description="Tyr recombinase" evidence="2">
    <location>
        <begin position="31"/>
        <end position="232"/>
    </location>
</feature>
<evidence type="ECO:0000313" key="3">
    <source>
        <dbReference type="EMBL" id="MDQ0268695.1"/>
    </source>
</evidence>
<gene>
    <name evidence="3" type="ORF">J2S17_000564</name>
</gene>
<sequence length="242" mass="27850">MKSVFNRAVEWKVLKTTPVTGVPKPKIVDVEESSVYDEEEVAALFETAINEPFHWRIDLMLSLAACLRRSECLGLEWKHVDLDKGTLDIAQVIVRGKSGSVIKTPKSRKSKRLVSVPSSVVEELKNYKLHWKKEKLKSSDMWSASEHEWLFCKEDGSHFYPTTPTTWWSRFTKRVDVRFIRLHDLRHTSATLLINQGVHAKIISERLGHSDIKVTMNTYGHALRKADHEAANKLDTLFIRKS</sequence>
<dbReference type="PROSITE" id="PS51898">
    <property type="entry name" value="TYR_RECOMBINASE"/>
    <property type="match status" value="1"/>
</dbReference>
<comment type="caution">
    <text evidence="3">The sequence shown here is derived from an EMBL/GenBank/DDBJ whole genome shotgun (WGS) entry which is preliminary data.</text>
</comment>
<dbReference type="PANTHER" id="PTHR30349:SF64">
    <property type="entry name" value="PROPHAGE INTEGRASE INTD-RELATED"/>
    <property type="match status" value="1"/>
</dbReference>
<protein>
    <submittedName>
        <fullName evidence="3">Integrase</fullName>
    </submittedName>
</protein>
<organism evidence="3 4">
    <name type="scientific">Cytobacillus purgationiresistens</name>
    <dbReference type="NCBI Taxonomy" id="863449"/>
    <lineage>
        <taxon>Bacteria</taxon>
        <taxon>Bacillati</taxon>
        <taxon>Bacillota</taxon>
        <taxon>Bacilli</taxon>
        <taxon>Bacillales</taxon>
        <taxon>Bacillaceae</taxon>
        <taxon>Cytobacillus</taxon>
    </lineage>
</organism>
<dbReference type="Proteomes" id="UP001238088">
    <property type="component" value="Unassembled WGS sequence"/>
</dbReference>
<dbReference type="Gene3D" id="1.10.443.10">
    <property type="entry name" value="Intergrase catalytic core"/>
    <property type="match status" value="1"/>
</dbReference>
<evidence type="ECO:0000259" key="2">
    <source>
        <dbReference type="PROSITE" id="PS51898"/>
    </source>
</evidence>
<dbReference type="EMBL" id="JAUSUB010000002">
    <property type="protein sequence ID" value="MDQ0268695.1"/>
    <property type="molecule type" value="Genomic_DNA"/>
</dbReference>
<dbReference type="PANTHER" id="PTHR30349">
    <property type="entry name" value="PHAGE INTEGRASE-RELATED"/>
    <property type="match status" value="1"/>
</dbReference>
<dbReference type="InterPro" id="IPR013762">
    <property type="entry name" value="Integrase-like_cat_sf"/>
</dbReference>
<dbReference type="InterPro" id="IPR011010">
    <property type="entry name" value="DNA_brk_join_enz"/>
</dbReference>
<keyword evidence="1" id="KW-0233">DNA recombination</keyword>
<reference evidence="3 4" key="1">
    <citation type="submission" date="2023-07" db="EMBL/GenBank/DDBJ databases">
        <title>Genomic Encyclopedia of Type Strains, Phase IV (KMG-IV): sequencing the most valuable type-strain genomes for metagenomic binning, comparative biology and taxonomic classification.</title>
        <authorList>
            <person name="Goeker M."/>
        </authorList>
    </citation>
    <scope>NUCLEOTIDE SEQUENCE [LARGE SCALE GENOMIC DNA]</scope>
    <source>
        <strain evidence="3 4">DSM 23494</strain>
    </source>
</reference>
<name>A0ABU0ACC5_9BACI</name>
<proteinExistence type="predicted"/>
<dbReference type="RefSeq" id="WP_307471663.1">
    <property type="nucleotide sequence ID" value="NZ_JAUSUB010000002.1"/>
</dbReference>
<dbReference type="Pfam" id="PF00589">
    <property type="entry name" value="Phage_integrase"/>
    <property type="match status" value="1"/>
</dbReference>
<dbReference type="SUPFAM" id="SSF56349">
    <property type="entry name" value="DNA breaking-rejoining enzymes"/>
    <property type="match status" value="1"/>
</dbReference>
<dbReference type="CDD" id="cd01189">
    <property type="entry name" value="INT_ICEBs1_C_like"/>
    <property type="match status" value="1"/>
</dbReference>
<accession>A0ABU0ACC5</accession>
<keyword evidence="4" id="KW-1185">Reference proteome</keyword>
<evidence type="ECO:0000256" key="1">
    <source>
        <dbReference type="ARBA" id="ARBA00023172"/>
    </source>
</evidence>
<dbReference type="InterPro" id="IPR050090">
    <property type="entry name" value="Tyrosine_recombinase_XerCD"/>
</dbReference>
<dbReference type="InterPro" id="IPR002104">
    <property type="entry name" value="Integrase_catalytic"/>
</dbReference>